<evidence type="ECO:0000256" key="1">
    <source>
        <dbReference type="SAM" id="Coils"/>
    </source>
</evidence>
<sequence>MDFPEIDPFDKELSDTDPREFELQPWLLRALPQIQTLVHSNEPPEPAQVPSIQLAVQLVIRLDDKIAFAVDRLAQLEEDHANVTTHLVRHERDVLQLRPRFGEQILRWAAWLDHLKSARAQLTCCDNDTHAFKTILSPIRRVPLEILGEIFAWTVPAIREKTLSHPSTVADSLEQGPWALTHVCSRWRVVAISTPSLWSLVVLPYTRNSGPHYPLSMVQAQVERARTLEIYFLPNRLREKEASSRVETLKYLFGHSECWEEVNLDLTPELCRLLPALRDRVPALRKLRLLCMTRESERVLGSQPIDYFETATSLVHATIERWYRQQPLSFVLPANKLTHYHVDAPWEDHVEILRRSPTLVKAHITSSTEPVTESGSQSSMELPALRCLYVSQASILACLQVPNLDQLTLQVRRHDTFSQLMVSFEPFIAASSHRIRRLALQGVGDASFAFSAAEILQLFPAVTEAAIIFVRSLWVATPSWGHRTPTEKPNSNILVSRLEVDAATAIVSPGLTHIHLAFEEEKDPRQVPIDSRLILRMLKSRVDAPQCALREATLLFDPHTVKKSDHVLPAEWATLLQAGLGLSIMNGENSMIRARFMARWMCSPDWFAE</sequence>
<dbReference type="Proteomes" id="UP001221142">
    <property type="component" value="Unassembled WGS sequence"/>
</dbReference>
<dbReference type="AlphaFoldDB" id="A0AAD7FAB2"/>
<feature type="coiled-coil region" evidence="1">
    <location>
        <begin position="59"/>
        <end position="93"/>
    </location>
</feature>
<protein>
    <recommendedName>
        <fullName evidence="4">F-box domain-containing protein</fullName>
    </recommendedName>
</protein>
<evidence type="ECO:0008006" key="4">
    <source>
        <dbReference type="Google" id="ProtNLM"/>
    </source>
</evidence>
<name>A0AAD7FAB2_9AGAR</name>
<reference evidence="2" key="1">
    <citation type="submission" date="2023-03" db="EMBL/GenBank/DDBJ databases">
        <title>Massive genome expansion in bonnet fungi (Mycena s.s.) driven by repeated elements and novel gene families across ecological guilds.</title>
        <authorList>
            <consortium name="Lawrence Berkeley National Laboratory"/>
            <person name="Harder C.B."/>
            <person name="Miyauchi S."/>
            <person name="Viragh M."/>
            <person name="Kuo A."/>
            <person name="Thoen E."/>
            <person name="Andreopoulos B."/>
            <person name="Lu D."/>
            <person name="Skrede I."/>
            <person name="Drula E."/>
            <person name="Henrissat B."/>
            <person name="Morin E."/>
            <person name="Kohler A."/>
            <person name="Barry K."/>
            <person name="LaButti K."/>
            <person name="Morin E."/>
            <person name="Salamov A."/>
            <person name="Lipzen A."/>
            <person name="Mereny Z."/>
            <person name="Hegedus B."/>
            <person name="Baldrian P."/>
            <person name="Stursova M."/>
            <person name="Weitz H."/>
            <person name="Taylor A."/>
            <person name="Grigoriev I.V."/>
            <person name="Nagy L.G."/>
            <person name="Martin F."/>
            <person name="Kauserud H."/>
        </authorList>
    </citation>
    <scope>NUCLEOTIDE SEQUENCE</scope>
    <source>
        <strain evidence="2">9284</strain>
    </source>
</reference>
<organism evidence="2 3">
    <name type="scientific">Roridomyces roridus</name>
    <dbReference type="NCBI Taxonomy" id="1738132"/>
    <lineage>
        <taxon>Eukaryota</taxon>
        <taxon>Fungi</taxon>
        <taxon>Dikarya</taxon>
        <taxon>Basidiomycota</taxon>
        <taxon>Agaricomycotina</taxon>
        <taxon>Agaricomycetes</taxon>
        <taxon>Agaricomycetidae</taxon>
        <taxon>Agaricales</taxon>
        <taxon>Marasmiineae</taxon>
        <taxon>Mycenaceae</taxon>
        <taxon>Roridomyces</taxon>
    </lineage>
</organism>
<dbReference type="EMBL" id="JARKIF010000047">
    <property type="protein sequence ID" value="KAJ7607900.1"/>
    <property type="molecule type" value="Genomic_DNA"/>
</dbReference>
<comment type="caution">
    <text evidence="2">The sequence shown here is derived from an EMBL/GenBank/DDBJ whole genome shotgun (WGS) entry which is preliminary data.</text>
</comment>
<evidence type="ECO:0000313" key="2">
    <source>
        <dbReference type="EMBL" id="KAJ7607900.1"/>
    </source>
</evidence>
<gene>
    <name evidence="2" type="ORF">FB45DRAFT_1039971</name>
</gene>
<keyword evidence="3" id="KW-1185">Reference proteome</keyword>
<keyword evidence="1" id="KW-0175">Coiled coil</keyword>
<proteinExistence type="predicted"/>
<accession>A0AAD7FAB2</accession>
<evidence type="ECO:0000313" key="3">
    <source>
        <dbReference type="Proteomes" id="UP001221142"/>
    </source>
</evidence>